<protein>
    <submittedName>
        <fullName evidence="3">Uncharacterized protein</fullName>
    </submittedName>
</protein>
<dbReference type="PANTHER" id="PTHR46183">
    <property type="entry name" value="PROTEIN CLMP1"/>
    <property type="match status" value="1"/>
</dbReference>
<feature type="repeat" description="TPR" evidence="1">
    <location>
        <begin position="39"/>
        <end position="72"/>
    </location>
</feature>
<organism evidence="3 4">
    <name type="scientific">Arabis alpina</name>
    <name type="common">Alpine rock-cress</name>
    <dbReference type="NCBI Taxonomy" id="50452"/>
    <lineage>
        <taxon>Eukaryota</taxon>
        <taxon>Viridiplantae</taxon>
        <taxon>Streptophyta</taxon>
        <taxon>Embryophyta</taxon>
        <taxon>Tracheophyta</taxon>
        <taxon>Spermatophyta</taxon>
        <taxon>Magnoliopsida</taxon>
        <taxon>eudicotyledons</taxon>
        <taxon>Gunneridae</taxon>
        <taxon>Pentapetalae</taxon>
        <taxon>rosids</taxon>
        <taxon>malvids</taxon>
        <taxon>Brassicales</taxon>
        <taxon>Brassicaceae</taxon>
        <taxon>Arabideae</taxon>
        <taxon>Arabis</taxon>
    </lineage>
</organism>
<dbReference type="InterPro" id="IPR019734">
    <property type="entry name" value="TPR_rpt"/>
</dbReference>
<proteinExistence type="predicted"/>
<evidence type="ECO:0000313" key="3">
    <source>
        <dbReference type="EMBL" id="KFK43395.1"/>
    </source>
</evidence>
<sequence length="275" mass="30839">MGKSGGGKKKNKVTTDSSKKPNINGGNVSDAEILFLKRAQELKEEGNSKYQSGDFSGALERYSKGLKLIPNDHPNRAVFHSNRAACLMQINPIDYEEVISECSLALTVQPGLTRALLRRARAFEAVGKVDLAVEDVNAVLKTEPNHKEAMEMSRQLASPTQDSSSEETELKLDDWLHDFAQLFRSRLHVDPDAHLDLHDLGKDRFSEALEETLTSEEAEPLFDRAANKFQQMAAFALLNWGNVHMFAAQKRFALEESTEEAYEWVKQRTTTTRDG</sequence>
<dbReference type="SMART" id="SM00028">
    <property type="entry name" value="TPR"/>
    <property type="match status" value="3"/>
</dbReference>
<feature type="compositionally biased region" description="Polar residues" evidence="2">
    <location>
        <begin position="14"/>
        <end position="27"/>
    </location>
</feature>
<dbReference type="SUPFAM" id="SSF48452">
    <property type="entry name" value="TPR-like"/>
    <property type="match status" value="1"/>
</dbReference>
<reference evidence="4" key="1">
    <citation type="journal article" date="2015" name="Nat. Plants">
        <title>Genome expansion of Arabis alpina linked with retrotransposition and reduced symmetric DNA methylation.</title>
        <authorList>
            <person name="Willing E.M."/>
            <person name="Rawat V."/>
            <person name="Mandakova T."/>
            <person name="Maumus F."/>
            <person name="James G.V."/>
            <person name="Nordstroem K.J."/>
            <person name="Becker C."/>
            <person name="Warthmann N."/>
            <person name="Chica C."/>
            <person name="Szarzynska B."/>
            <person name="Zytnicki M."/>
            <person name="Albani M.C."/>
            <person name="Kiefer C."/>
            <person name="Bergonzi S."/>
            <person name="Castaings L."/>
            <person name="Mateos J.L."/>
            <person name="Berns M.C."/>
            <person name="Bujdoso N."/>
            <person name="Piofczyk T."/>
            <person name="de Lorenzo L."/>
            <person name="Barrero-Sicilia C."/>
            <person name="Mateos I."/>
            <person name="Piednoel M."/>
            <person name="Hagmann J."/>
            <person name="Chen-Min-Tao R."/>
            <person name="Iglesias-Fernandez R."/>
            <person name="Schuster S.C."/>
            <person name="Alonso-Blanco C."/>
            <person name="Roudier F."/>
            <person name="Carbonero P."/>
            <person name="Paz-Ares J."/>
            <person name="Davis S.J."/>
            <person name="Pecinka A."/>
            <person name="Quesneville H."/>
            <person name="Colot V."/>
            <person name="Lysak M.A."/>
            <person name="Weigel D."/>
            <person name="Coupland G."/>
            <person name="Schneeberger K."/>
        </authorList>
    </citation>
    <scope>NUCLEOTIDE SEQUENCE [LARGE SCALE GENOMIC DNA]</scope>
    <source>
        <strain evidence="4">cv. Pajares</strain>
    </source>
</reference>
<gene>
    <name evidence="3" type="ordered locus">AALP_Aa1g120600</name>
</gene>
<evidence type="ECO:0000256" key="2">
    <source>
        <dbReference type="SAM" id="MobiDB-lite"/>
    </source>
</evidence>
<dbReference type="Gene3D" id="1.25.40.10">
    <property type="entry name" value="Tetratricopeptide repeat domain"/>
    <property type="match status" value="1"/>
</dbReference>
<accession>A0A087HMP3</accession>
<dbReference type="AlphaFoldDB" id="A0A087HMP3"/>
<dbReference type="PANTHER" id="PTHR46183:SF8">
    <property type="entry name" value="PROTEIN CLMP1"/>
    <property type="match status" value="1"/>
</dbReference>
<name>A0A087HMP3_ARAAL</name>
<dbReference type="eggNOG" id="KOG4151">
    <property type="taxonomic scope" value="Eukaryota"/>
</dbReference>
<evidence type="ECO:0000256" key="1">
    <source>
        <dbReference type="PROSITE-ProRule" id="PRU00339"/>
    </source>
</evidence>
<keyword evidence="1" id="KW-0802">TPR repeat</keyword>
<feature type="compositionally biased region" description="Basic residues" evidence="2">
    <location>
        <begin position="1"/>
        <end position="12"/>
    </location>
</feature>
<dbReference type="OrthoDB" id="2942533at2759"/>
<dbReference type="PROSITE" id="PS50005">
    <property type="entry name" value="TPR"/>
    <property type="match status" value="1"/>
</dbReference>
<keyword evidence="4" id="KW-1185">Reference proteome</keyword>
<dbReference type="InterPro" id="IPR011990">
    <property type="entry name" value="TPR-like_helical_dom_sf"/>
</dbReference>
<dbReference type="InterPro" id="IPR044517">
    <property type="entry name" value="PHOX1-4"/>
</dbReference>
<feature type="region of interest" description="Disordered" evidence="2">
    <location>
        <begin position="1"/>
        <end position="27"/>
    </location>
</feature>
<dbReference type="Gramene" id="KFK43395">
    <property type="protein sequence ID" value="KFK43395"/>
    <property type="gene ID" value="AALP_AA1G120600"/>
</dbReference>
<evidence type="ECO:0000313" key="4">
    <source>
        <dbReference type="Proteomes" id="UP000029120"/>
    </source>
</evidence>
<dbReference type="Proteomes" id="UP000029120">
    <property type="component" value="Chromosome 1"/>
</dbReference>
<dbReference type="EMBL" id="CM002869">
    <property type="protein sequence ID" value="KFK43395.1"/>
    <property type="molecule type" value="Genomic_DNA"/>
</dbReference>
<feature type="region of interest" description="Disordered" evidence="2">
    <location>
        <begin position="147"/>
        <end position="168"/>
    </location>
</feature>